<dbReference type="Gene3D" id="3.30.565.60">
    <property type="match status" value="1"/>
</dbReference>
<dbReference type="Gene3D" id="3.30.950.30">
    <property type="entry name" value="Schlafen, AAA domain"/>
    <property type="match status" value="1"/>
</dbReference>
<dbReference type="KEGG" id="ark:D6B99_07585"/>
<dbReference type="SUPFAM" id="SSF46785">
    <property type="entry name" value="Winged helix' DNA-binding domain"/>
    <property type="match status" value="1"/>
</dbReference>
<dbReference type="InterPro" id="IPR038475">
    <property type="entry name" value="RecG_C_sf"/>
</dbReference>
<dbReference type="EMBL" id="CP032489">
    <property type="protein sequence ID" value="AYD47478.1"/>
    <property type="molecule type" value="Genomic_DNA"/>
</dbReference>
<dbReference type="InterPro" id="IPR038461">
    <property type="entry name" value="Schlafen_AlbA_2_dom_sf"/>
</dbReference>
<reference evidence="2 3" key="1">
    <citation type="submission" date="2018-09" db="EMBL/GenBank/DDBJ databases">
        <title>Arachidicoccus sp. nov., a bacterium isolated from soil.</title>
        <authorList>
            <person name="Weon H.-Y."/>
            <person name="Kwon S.-W."/>
            <person name="Lee S.A."/>
        </authorList>
    </citation>
    <scope>NUCLEOTIDE SEQUENCE [LARGE SCALE GENOMIC DNA]</scope>
    <source>
        <strain evidence="2 3">KIS59-12</strain>
    </source>
</reference>
<dbReference type="PANTHER" id="PTHR30595">
    <property type="entry name" value="GLPR-RELATED TRANSCRIPTIONAL REPRESSOR"/>
    <property type="match status" value="1"/>
</dbReference>
<protein>
    <submittedName>
        <fullName evidence="2">HTH domain-containing protein</fullName>
    </submittedName>
</protein>
<evidence type="ECO:0000313" key="3">
    <source>
        <dbReference type="Proteomes" id="UP000266118"/>
    </source>
</evidence>
<dbReference type="Pfam" id="PF04326">
    <property type="entry name" value="SLFN_AlbA_2"/>
    <property type="match status" value="1"/>
</dbReference>
<keyword evidence="3" id="KW-1185">Reference proteome</keyword>
<dbReference type="InterPro" id="IPR036390">
    <property type="entry name" value="WH_DNA-bd_sf"/>
</dbReference>
<dbReference type="PANTHER" id="PTHR30595:SF6">
    <property type="entry name" value="SCHLAFEN ALBA-2 DOMAIN-CONTAINING PROTEIN"/>
    <property type="match status" value="1"/>
</dbReference>
<feature type="domain" description="Schlafen AlbA-2" evidence="1">
    <location>
        <begin position="24"/>
        <end position="134"/>
    </location>
</feature>
<dbReference type="InterPro" id="IPR007421">
    <property type="entry name" value="Schlafen_AlbA_2_dom"/>
</dbReference>
<dbReference type="Gene3D" id="1.10.10.10">
    <property type="entry name" value="Winged helix-like DNA-binding domain superfamily/Winged helix DNA-binding domain"/>
    <property type="match status" value="1"/>
</dbReference>
<dbReference type="InterPro" id="IPR036388">
    <property type="entry name" value="WH-like_DNA-bd_sf"/>
</dbReference>
<evidence type="ECO:0000313" key="2">
    <source>
        <dbReference type="EMBL" id="AYD47478.1"/>
    </source>
</evidence>
<sequence length="466" mass="53097">MTLYSKFDLDMTVEEVKLLIAQGEGYNLEFKRSLPSKASELAEEICAFANAAGGTLLIGIDDKGFIHGISIDNNHRSRLQNILNCIEPKVDIVSEEINIDGKTILSLRCPSGKERPYTVSGSIIVRNGPNSEKITSVQRMRDFFQHSDRIFFDEGTCKQFKYPEDFDKKFFKEFMSVAGISEVLDEEIILSNLQLKAGNGHFKNGTVLFFGNDPQRFYPQSITRCLLFKGTNKTYILDDKIFTGNLLQQYNGALAYLRQKLNLNYIIEGTGPRKEVLEIPEDIFKECLLNALAHRDYYEKGAVTHVEIFDDRIDITNPGGLVHSISKEEFGTKSLSRNPLIFGLFLRMNMVEKIGSGINRMKEGMSQANLPEPYFGLDGFFTARFFRPVDFDKWIASIKDKLSDKQYYILQRLNNFPDSTIKIIAEVLGTSTRTVERHITVLKRFGLLERIGSDKDGYYQIHKISL</sequence>
<dbReference type="AlphaFoldDB" id="A0A386HNH6"/>
<organism evidence="2 3">
    <name type="scientific">Arachidicoccus soli</name>
    <dbReference type="NCBI Taxonomy" id="2341117"/>
    <lineage>
        <taxon>Bacteria</taxon>
        <taxon>Pseudomonadati</taxon>
        <taxon>Bacteroidota</taxon>
        <taxon>Chitinophagia</taxon>
        <taxon>Chitinophagales</taxon>
        <taxon>Chitinophagaceae</taxon>
        <taxon>Arachidicoccus</taxon>
    </lineage>
</organism>
<dbReference type="OrthoDB" id="613884at2"/>
<dbReference type="Pfam" id="PF13749">
    <property type="entry name" value="HATPase_c_4"/>
    <property type="match status" value="1"/>
</dbReference>
<accession>A0A386HNH6</accession>
<proteinExistence type="predicted"/>
<evidence type="ECO:0000259" key="1">
    <source>
        <dbReference type="Pfam" id="PF04326"/>
    </source>
</evidence>
<gene>
    <name evidence="2" type="ORF">D6B99_07585</name>
</gene>
<dbReference type="Proteomes" id="UP000266118">
    <property type="component" value="Chromosome"/>
</dbReference>
<name>A0A386HNH6_9BACT</name>